<protein>
    <submittedName>
        <fullName evidence="2">Alternative protein LIMK2</fullName>
    </submittedName>
</protein>
<feature type="region of interest" description="Disordered" evidence="1">
    <location>
        <begin position="42"/>
        <end position="75"/>
    </location>
</feature>
<proteinExistence type="predicted"/>
<dbReference type="AlphaFoldDB" id="L8E888"/>
<dbReference type="ChiTaRS" id="LIMK2">
    <property type="organism name" value="human"/>
</dbReference>
<accession>L8E888</accession>
<reference evidence="2" key="1">
    <citation type="journal article" date="2013" name="PLoS ONE">
        <title>Direct detection of alternative open reading frames translation products in human significantly expands the proteome.</title>
        <authorList>
            <person name="Vanderperre B."/>
            <person name="Lucier J.-F."/>
            <person name="Motard J."/>
            <person name="Tremblay G."/>
            <person name="Vanderperre S."/>
            <person name="Wisztorski M."/>
            <person name="Salzet M."/>
            <person name="Boisvert F.-M."/>
            <person name="Roucou X."/>
        </authorList>
    </citation>
    <scope>NUCLEOTIDE SEQUENCE</scope>
</reference>
<name>L8E888_HUMAN</name>
<sequence length="75" mass="8236">MGMHMHWCSMPPSTVGSATMRWCWHPCLRDSPQSLFRSSCPTLSRSSPCRPPLKAGGASPCPWRVPAPTTPPLCK</sequence>
<dbReference type="EMBL" id="HF583832">
    <property type="protein sequence ID" value="CCQ43329.1"/>
    <property type="molecule type" value="Genomic_DNA"/>
</dbReference>
<gene>
    <name evidence="2" type="primary">LIMK2</name>
</gene>
<evidence type="ECO:0000313" key="2">
    <source>
        <dbReference type="EMBL" id="CCQ43329.1"/>
    </source>
</evidence>
<dbReference type="PeptideAtlas" id="L8E888"/>
<feature type="compositionally biased region" description="Pro residues" evidence="1">
    <location>
        <begin position="63"/>
        <end position="75"/>
    </location>
</feature>
<evidence type="ECO:0000256" key="1">
    <source>
        <dbReference type="SAM" id="MobiDB-lite"/>
    </source>
</evidence>
<dbReference type="OrthoDB" id="20134at2759"/>
<organism evidence="2">
    <name type="scientific">Homo sapiens</name>
    <name type="common">Human</name>
    <dbReference type="NCBI Taxonomy" id="9606"/>
    <lineage>
        <taxon>Eukaryota</taxon>
        <taxon>Metazoa</taxon>
        <taxon>Chordata</taxon>
        <taxon>Craniata</taxon>
        <taxon>Vertebrata</taxon>
        <taxon>Euteleostomi</taxon>
        <taxon>Mammalia</taxon>
        <taxon>Eutheria</taxon>
        <taxon>Euarchontoglires</taxon>
        <taxon>Primates</taxon>
        <taxon>Haplorrhini</taxon>
        <taxon>Catarrhini</taxon>
        <taxon>Hominidae</taxon>
        <taxon>Homo</taxon>
    </lineage>
</organism>